<dbReference type="RefSeq" id="WP_117303345.1">
    <property type="nucleotide sequence ID" value="NZ_QVQT02000008.1"/>
</dbReference>
<dbReference type="InterPro" id="IPR009081">
    <property type="entry name" value="PP-bd_ACP"/>
</dbReference>
<dbReference type="InterPro" id="IPR042099">
    <property type="entry name" value="ANL_N_sf"/>
</dbReference>
<dbReference type="GO" id="GO:0031956">
    <property type="term" value="F:medium-chain fatty acid-CoA ligase activity"/>
    <property type="evidence" value="ECO:0007669"/>
    <property type="project" value="TreeGrafter"/>
</dbReference>
<evidence type="ECO:0000256" key="1">
    <source>
        <dbReference type="ARBA" id="ARBA00006432"/>
    </source>
</evidence>
<dbReference type="GO" id="GO:0016746">
    <property type="term" value="F:acyltransferase activity"/>
    <property type="evidence" value="ECO:0007669"/>
    <property type="project" value="InterPro"/>
</dbReference>
<protein>
    <submittedName>
        <fullName evidence="3">AMP-binding protein</fullName>
    </submittedName>
</protein>
<evidence type="ECO:0000313" key="4">
    <source>
        <dbReference type="Proteomes" id="UP000264702"/>
    </source>
</evidence>
<dbReference type="SUPFAM" id="SSF47336">
    <property type="entry name" value="ACP-like"/>
    <property type="match status" value="1"/>
</dbReference>
<dbReference type="AlphaFoldDB" id="A0A372IJ75"/>
<dbReference type="InterPro" id="IPR000873">
    <property type="entry name" value="AMP-dep_synth/lig_dom"/>
</dbReference>
<comment type="similarity">
    <text evidence="1">Belongs to the ATP-dependent AMP-binding enzyme family.</text>
</comment>
<proteinExistence type="inferred from homology"/>
<name>A0A372IJ75_9BACT</name>
<accession>A0A372IJ75</accession>
<dbReference type="Gene3D" id="3.40.50.12780">
    <property type="entry name" value="N-terminal domain of ligase-like"/>
    <property type="match status" value="1"/>
</dbReference>
<dbReference type="PANTHER" id="PTHR43201:SF8">
    <property type="entry name" value="ACYL-COA SYNTHETASE FAMILY MEMBER 3"/>
    <property type="match status" value="1"/>
</dbReference>
<dbReference type="InterPro" id="IPR045851">
    <property type="entry name" value="AMP-bd_C_sf"/>
</dbReference>
<dbReference type="SMART" id="SM00563">
    <property type="entry name" value="PlsC"/>
    <property type="match status" value="1"/>
</dbReference>
<evidence type="ECO:0000313" key="3">
    <source>
        <dbReference type="EMBL" id="RFU14967.1"/>
    </source>
</evidence>
<dbReference type="Gene3D" id="1.10.1200.10">
    <property type="entry name" value="ACP-like"/>
    <property type="match status" value="1"/>
</dbReference>
<dbReference type="GO" id="GO:0006631">
    <property type="term" value="P:fatty acid metabolic process"/>
    <property type="evidence" value="ECO:0007669"/>
    <property type="project" value="TreeGrafter"/>
</dbReference>
<dbReference type="PANTHER" id="PTHR43201">
    <property type="entry name" value="ACYL-COA SYNTHETASE"/>
    <property type="match status" value="1"/>
</dbReference>
<dbReference type="InterPro" id="IPR036736">
    <property type="entry name" value="ACP-like_sf"/>
</dbReference>
<dbReference type="Gene3D" id="3.30.300.30">
    <property type="match status" value="1"/>
</dbReference>
<dbReference type="SUPFAM" id="SSF56801">
    <property type="entry name" value="Acetyl-CoA synthetase-like"/>
    <property type="match status" value="1"/>
</dbReference>
<dbReference type="OrthoDB" id="9803968at2"/>
<dbReference type="Pfam" id="PF01553">
    <property type="entry name" value="Acyltransferase"/>
    <property type="match status" value="1"/>
</dbReference>
<dbReference type="EMBL" id="QVQT01000008">
    <property type="protein sequence ID" value="RFU14967.1"/>
    <property type="molecule type" value="Genomic_DNA"/>
</dbReference>
<dbReference type="CDD" id="cd07989">
    <property type="entry name" value="LPLAT_AGPAT-like"/>
    <property type="match status" value="1"/>
</dbReference>
<gene>
    <name evidence="3" type="ORF">D0Y96_19370</name>
</gene>
<keyword evidence="4" id="KW-1185">Reference proteome</keyword>
<dbReference type="Proteomes" id="UP000264702">
    <property type="component" value="Unassembled WGS sequence"/>
</dbReference>
<dbReference type="SUPFAM" id="SSF69593">
    <property type="entry name" value="Glycerol-3-phosphate (1)-acyltransferase"/>
    <property type="match status" value="1"/>
</dbReference>
<dbReference type="Pfam" id="PF00550">
    <property type="entry name" value="PP-binding"/>
    <property type="match status" value="1"/>
</dbReference>
<feature type="domain" description="Carrier" evidence="2">
    <location>
        <begin position="523"/>
        <end position="598"/>
    </location>
</feature>
<dbReference type="PROSITE" id="PS50075">
    <property type="entry name" value="CARRIER"/>
    <property type="match status" value="1"/>
</dbReference>
<reference evidence="3 4" key="1">
    <citation type="submission" date="2018-08" db="EMBL/GenBank/DDBJ databases">
        <title>Acidipila sp. 4G-K13, an acidobacterium isolated from forest soil.</title>
        <authorList>
            <person name="Gao Z.-H."/>
            <person name="Qiu L.-H."/>
        </authorList>
    </citation>
    <scope>NUCLEOTIDE SEQUENCE [LARGE SCALE GENOMIC DNA]</scope>
    <source>
        <strain evidence="3 4">4G-K13</strain>
    </source>
</reference>
<dbReference type="InterPro" id="IPR002123">
    <property type="entry name" value="Plipid/glycerol_acylTrfase"/>
</dbReference>
<comment type="caution">
    <text evidence="3">The sequence shown here is derived from an EMBL/GenBank/DDBJ whole genome shotgun (WGS) entry which is preliminary data.</text>
</comment>
<sequence length="869" mass="95366">MRPHLATLIDDFRHNGGQAAIVSHRGNRRIVTTWAELAALADSFAAELMRRGIGIGERVVLWGPNGAEWMGAFFGCLQRGVLAVPLDAAGSLDFAQRVIADTEPRLIAGDGMLLAALGGTTPLLDFDAVAVLPRYAGPDLREPALSLDTPLQILFTSGTTAEPKGVVHTHRNVLASLAPIEREMQKYRKYERIVHPLRFLHTLPLSHVFGQFMGLWIPPLLAAEVHFESRLQAQRLLELLRRERISVLAAVPRVPDLLRSALLAEHPELEAQLKAAHGEKIWKRWWRFRSIHRRFGYKFWAFVCGGASLPPELEDCWTTLGFALIQGYGMTETAALITLNHPFKPGKGTIGKVLPGREVQITDEGEVLVRGEMVSTATWQQGAMRRNESPWLATGDLASRDEEGQLRFLGRRNQVIVTSSGMNIHPEDVEAALSAQPGVQASAVVPLLTANGTEAAAVLLFRGPEEAAQQAVIAANAKLAEYQRIRHWRLWPELDLPRTSTGKIQRRRVTEWMNAQRRDGSGSDASDPLMRLIASITGTQAASSGDDARLAEDLGLDSLGRVQLQAELEQRLNLTLSDSMLEQAATLGDLRRLLGMGAPAPEAAPERQTAVVQTAANQAGAMSAEQPAVPQQTVRKDIYPRWPWSWPVRILRVAFIEAVLRPLVWLLAAPGIERDATLSVKGPVLLIANHVSTYDVPLILYALPGRMRRRVAAAMAANMLADWRQRKNLGPRVLNVLGPPVWLLVTALFNVFPLPRSAGFRRSFEHAGEALDHGYHVLVFPEGHRTAGGLQAFRPGIGILVGESKTAVVPVALCGLGEIKQGQRRWFRSGSLTVRVGEALQFAPGLSPEAITTQLQQKLQQMLSQSGKV</sequence>
<organism evidence="3 4">
    <name type="scientific">Paracidobacterium acidisoli</name>
    <dbReference type="NCBI Taxonomy" id="2303751"/>
    <lineage>
        <taxon>Bacteria</taxon>
        <taxon>Pseudomonadati</taxon>
        <taxon>Acidobacteriota</taxon>
        <taxon>Terriglobia</taxon>
        <taxon>Terriglobales</taxon>
        <taxon>Acidobacteriaceae</taxon>
        <taxon>Paracidobacterium</taxon>
    </lineage>
</organism>
<dbReference type="Pfam" id="PF00501">
    <property type="entry name" value="AMP-binding"/>
    <property type="match status" value="1"/>
</dbReference>
<evidence type="ECO:0000259" key="2">
    <source>
        <dbReference type="PROSITE" id="PS50075"/>
    </source>
</evidence>